<gene>
    <name evidence="4" type="ORF">IAC43_06085</name>
</gene>
<feature type="domain" description="DnaB/C C-terminal" evidence="3">
    <location>
        <begin position="122"/>
        <end position="194"/>
    </location>
</feature>
<proteinExistence type="inferred from homology"/>
<dbReference type="EMBL" id="DVLW01000169">
    <property type="protein sequence ID" value="HIT94735.1"/>
    <property type="molecule type" value="Genomic_DNA"/>
</dbReference>
<reference evidence="4" key="1">
    <citation type="submission" date="2020-10" db="EMBL/GenBank/DDBJ databases">
        <authorList>
            <person name="Gilroy R."/>
        </authorList>
    </citation>
    <scope>NUCLEOTIDE SEQUENCE</scope>
    <source>
        <strain evidence="4">ChiBcec7-5410</strain>
    </source>
</reference>
<dbReference type="PANTHER" id="PTHR37293">
    <property type="entry name" value="PHAGE REPLICATION PROTEIN-RELATED"/>
    <property type="match status" value="1"/>
</dbReference>
<dbReference type="Pfam" id="PF07261">
    <property type="entry name" value="DnaB_2"/>
    <property type="match status" value="2"/>
</dbReference>
<evidence type="ECO:0000256" key="1">
    <source>
        <dbReference type="ARBA" id="ARBA00093462"/>
    </source>
</evidence>
<dbReference type="Gene3D" id="1.10.10.630">
    <property type="entry name" value="DnaD domain-like"/>
    <property type="match status" value="2"/>
</dbReference>
<dbReference type="NCBIfam" id="TIGR01446">
    <property type="entry name" value="DnaD_dom"/>
    <property type="match status" value="2"/>
</dbReference>
<reference evidence="4" key="2">
    <citation type="journal article" date="2021" name="PeerJ">
        <title>Extensive microbial diversity within the chicken gut microbiome revealed by metagenomics and culture.</title>
        <authorList>
            <person name="Gilroy R."/>
            <person name="Ravi A."/>
            <person name="Getino M."/>
            <person name="Pursley I."/>
            <person name="Horton D.L."/>
            <person name="Alikhan N.F."/>
            <person name="Baker D."/>
            <person name="Gharbi K."/>
            <person name="Hall N."/>
            <person name="Watson M."/>
            <person name="Adriaenssens E.M."/>
            <person name="Foster-Nyarko E."/>
            <person name="Jarju S."/>
            <person name="Secka A."/>
            <person name="Antonio M."/>
            <person name="Oren A."/>
            <person name="Chaudhuri R.R."/>
            <person name="La Ragione R."/>
            <person name="Hildebrand F."/>
            <person name="Pallen M.J."/>
        </authorList>
    </citation>
    <scope>NUCLEOTIDE SEQUENCE</scope>
    <source>
        <strain evidence="4">ChiBcec7-5410</strain>
    </source>
</reference>
<dbReference type="InterPro" id="IPR017019">
    <property type="entry name" value="DNA_replication_prd_bac"/>
</dbReference>
<protein>
    <submittedName>
        <fullName evidence="4">DnaD domain protein</fullName>
    </submittedName>
</protein>
<feature type="region of interest" description="Disordered" evidence="2">
    <location>
        <begin position="280"/>
        <end position="320"/>
    </location>
</feature>
<feature type="domain" description="DnaB/C C-terminal" evidence="3">
    <location>
        <begin position="215"/>
        <end position="277"/>
    </location>
</feature>
<sequence>MTLKNKLPSFVAVPSEIIDEHIGKASGLYIKVILYILRTNKIDPPVIAAVLSVPVSDVEEAIRYWTSSGILPAEEVDRQLNTGKKQQPVQPPRSEIADSPETVDAARFKVSADREEVRFLLTTAEQILGRPLSSTEQKGFVFFLEEYDLPADVIVMAVEFCCMHDRGNYRYISKLLAGWYEQGINTHPLAEEYIRNQTERLSCEAEVMEAFGIKNRGLTTANRKYIMQWYQDYGFNIEIIRMAYERAVDQIGQASFPYIGKILQNWHKMGFKTPEDILRGDVKKTTTTTGGGKSSSSSSGSPSYDVEAFARQGFDLPDLD</sequence>
<evidence type="ECO:0000313" key="4">
    <source>
        <dbReference type="EMBL" id="HIT94735.1"/>
    </source>
</evidence>
<name>A0A9D1KS32_9FIRM</name>
<dbReference type="PIRSF" id="PIRSF033722">
    <property type="entry name" value="DnaD_CA_C3587_prd"/>
    <property type="match status" value="1"/>
</dbReference>
<evidence type="ECO:0000313" key="5">
    <source>
        <dbReference type="Proteomes" id="UP000824160"/>
    </source>
</evidence>
<evidence type="ECO:0000259" key="3">
    <source>
        <dbReference type="Pfam" id="PF07261"/>
    </source>
</evidence>
<dbReference type="PANTHER" id="PTHR37293:SF5">
    <property type="entry name" value="DNA REPLICATION PROTEIN"/>
    <property type="match status" value="1"/>
</dbReference>
<comment type="similarity">
    <text evidence="1">Belongs to the DnaB/DnaD family.</text>
</comment>
<dbReference type="InterPro" id="IPR034829">
    <property type="entry name" value="DnaD-like_sf"/>
</dbReference>
<evidence type="ECO:0000256" key="2">
    <source>
        <dbReference type="SAM" id="MobiDB-lite"/>
    </source>
</evidence>
<dbReference type="InterPro" id="IPR053162">
    <property type="entry name" value="DnaD"/>
</dbReference>
<dbReference type="SUPFAM" id="SSF158499">
    <property type="entry name" value="DnaD domain-like"/>
    <property type="match status" value="2"/>
</dbReference>
<comment type="caution">
    <text evidence="4">The sequence shown here is derived from an EMBL/GenBank/DDBJ whole genome shotgun (WGS) entry which is preliminary data.</text>
</comment>
<dbReference type="AlphaFoldDB" id="A0A9D1KS32"/>
<accession>A0A9D1KS32</accession>
<dbReference type="Proteomes" id="UP000824160">
    <property type="component" value="Unassembled WGS sequence"/>
</dbReference>
<organism evidence="4 5">
    <name type="scientific">Candidatus Faecivivens stercoripullorum</name>
    <dbReference type="NCBI Taxonomy" id="2840805"/>
    <lineage>
        <taxon>Bacteria</taxon>
        <taxon>Bacillati</taxon>
        <taxon>Bacillota</taxon>
        <taxon>Clostridia</taxon>
        <taxon>Eubacteriales</taxon>
        <taxon>Oscillospiraceae</taxon>
        <taxon>Oscillospiraceae incertae sedis</taxon>
        <taxon>Candidatus Faecivivens</taxon>
    </lineage>
</organism>
<dbReference type="InterPro" id="IPR006343">
    <property type="entry name" value="DnaB/C_C"/>
</dbReference>